<sequence>MSSPKRNFQPTAAETTADHYGRLHGIPDDVQLALQNVGRKNRQFVAMGRPLVPTQSAPVLTFGNQNANIFVTEAEMYRNAQGIINKELSRANEVQPYAASVDALDLAGGSSGGVGLGSDLPVRGFKRHTEGDTSGSESPVMVPSGSASPNFGSLTPADDFPSVFRAKSPLANPEMASRAMPPPPLPAGRMTRGLPRRNPFSKTMSAPVSRLGTWSGMEVDGSWVPGNPANTNASGDAAEEGAATGPAAAGAAFVGLSGPVEEEDGFDVSEWAKSEQF</sequence>
<feature type="compositionally biased region" description="Low complexity" evidence="1">
    <location>
        <begin position="233"/>
        <end position="247"/>
    </location>
</feature>
<dbReference type="Proteomes" id="UP000279236">
    <property type="component" value="Unassembled WGS sequence"/>
</dbReference>
<gene>
    <name evidence="2" type="ORF">EHS24_007957</name>
</gene>
<comment type="caution">
    <text evidence="2">The sequence shown here is derived from an EMBL/GenBank/DDBJ whole genome shotgun (WGS) entry which is preliminary data.</text>
</comment>
<accession>A0A427XSG8</accession>
<dbReference type="GeneID" id="39592500"/>
<evidence type="ECO:0000313" key="2">
    <source>
        <dbReference type="EMBL" id="RSH81765.1"/>
    </source>
</evidence>
<name>A0A427XSG8_9TREE</name>
<feature type="region of interest" description="Disordered" evidence="1">
    <location>
        <begin position="126"/>
        <end position="145"/>
    </location>
</feature>
<dbReference type="OrthoDB" id="2571298at2759"/>
<evidence type="ECO:0000313" key="3">
    <source>
        <dbReference type="Proteomes" id="UP000279236"/>
    </source>
</evidence>
<protein>
    <submittedName>
        <fullName evidence="2">Uncharacterized protein</fullName>
    </submittedName>
</protein>
<dbReference type="AlphaFoldDB" id="A0A427XSG8"/>
<proteinExistence type="predicted"/>
<feature type="region of interest" description="Disordered" evidence="1">
    <location>
        <begin position="225"/>
        <end position="247"/>
    </location>
</feature>
<dbReference type="RefSeq" id="XP_028476220.1">
    <property type="nucleotide sequence ID" value="XM_028623287.1"/>
</dbReference>
<reference evidence="2 3" key="1">
    <citation type="submission" date="2018-11" db="EMBL/GenBank/DDBJ databases">
        <title>Genome sequence of Apiotrichum porosum DSM 27194.</title>
        <authorList>
            <person name="Aliyu H."/>
            <person name="Gorte O."/>
            <person name="Ochsenreither K."/>
        </authorList>
    </citation>
    <scope>NUCLEOTIDE SEQUENCE [LARGE SCALE GENOMIC DNA]</scope>
    <source>
        <strain evidence="2 3">DSM 27194</strain>
    </source>
</reference>
<dbReference type="EMBL" id="RSCE01000006">
    <property type="protein sequence ID" value="RSH81765.1"/>
    <property type="molecule type" value="Genomic_DNA"/>
</dbReference>
<organism evidence="2 3">
    <name type="scientific">Apiotrichum porosum</name>
    <dbReference type="NCBI Taxonomy" id="105984"/>
    <lineage>
        <taxon>Eukaryota</taxon>
        <taxon>Fungi</taxon>
        <taxon>Dikarya</taxon>
        <taxon>Basidiomycota</taxon>
        <taxon>Agaricomycotina</taxon>
        <taxon>Tremellomycetes</taxon>
        <taxon>Trichosporonales</taxon>
        <taxon>Trichosporonaceae</taxon>
        <taxon>Apiotrichum</taxon>
    </lineage>
</organism>
<evidence type="ECO:0000256" key="1">
    <source>
        <dbReference type="SAM" id="MobiDB-lite"/>
    </source>
</evidence>
<keyword evidence="3" id="KW-1185">Reference proteome</keyword>